<proteinExistence type="predicted"/>
<feature type="signal peptide" evidence="1">
    <location>
        <begin position="1"/>
        <end position="18"/>
    </location>
</feature>
<gene>
    <name evidence="2" type="ORF">Y1Q_0017987</name>
</gene>
<evidence type="ECO:0000313" key="2">
    <source>
        <dbReference type="EMBL" id="KYO29354.1"/>
    </source>
</evidence>
<comment type="caution">
    <text evidence="2">The sequence shown here is derived from an EMBL/GenBank/DDBJ whole genome shotgun (WGS) entry which is preliminary data.</text>
</comment>
<evidence type="ECO:0008006" key="4">
    <source>
        <dbReference type="Google" id="ProtNLM"/>
    </source>
</evidence>
<feature type="chain" id="PRO_5007585563" description="Secreted protein" evidence="1">
    <location>
        <begin position="19"/>
        <end position="90"/>
    </location>
</feature>
<sequence length="90" mass="10003">MMPMVAMSVDLLLHCLFDQEFCLSRSPGGPSWNKSGIKQFSPPHCSICYSGPPSPLLIIQIGLSPSCFIESKVKFFTLIKNMLAMHETLK</sequence>
<dbReference type="EMBL" id="AKHW03004704">
    <property type="protein sequence ID" value="KYO29354.1"/>
    <property type="molecule type" value="Genomic_DNA"/>
</dbReference>
<protein>
    <recommendedName>
        <fullName evidence="4">Secreted protein</fullName>
    </recommendedName>
</protein>
<dbReference type="AlphaFoldDB" id="A0A151MXW7"/>
<accession>A0A151MXW7</accession>
<reference evidence="2 3" key="1">
    <citation type="journal article" date="2012" name="Genome Biol.">
        <title>Sequencing three crocodilian genomes to illuminate the evolution of archosaurs and amniotes.</title>
        <authorList>
            <person name="St John J.A."/>
            <person name="Braun E.L."/>
            <person name="Isberg S.R."/>
            <person name="Miles L.G."/>
            <person name="Chong A.Y."/>
            <person name="Gongora J."/>
            <person name="Dalzell P."/>
            <person name="Moran C."/>
            <person name="Bed'hom B."/>
            <person name="Abzhanov A."/>
            <person name="Burgess S.C."/>
            <person name="Cooksey A.M."/>
            <person name="Castoe T.A."/>
            <person name="Crawford N.G."/>
            <person name="Densmore L.D."/>
            <person name="Drew J.C."/>
            <person name="Edwards S.V."/>
            <person name="Faircloth B.C."/>
            <person name="Fujita M.K."/>
            <person name="Greenwold M.J."/>
            <person name="Hoffmann F.G."/>
            <person name="Howard J.M."/>
            <person name="Iguchi T."/>
            <person name="Janes D.E."/>
            <person name="Khan S.Y."/>
            <person name="Kohno S."/>
            <person name="de Koning A.J."/>
            <person name="Lance S.L."/>
            <person name="McCarthy F.M."/>
            <person name="McCormack J.E."/>
            <person name="Merchant M.E."/>
            <person name="Peterson D.G."/>
            <person name="Pollock D.D."/>
            <person name="Pourmand N."/>
            <person name="Raney B.J."/>
            <person name="Roessler K.A."/>
            <person name="Sanford J.R."/>
            <person name="Sawyer R.H."/>
            <person name="Schmidt C.J."/>
            <person name="Triplett E.W."/>
            <person name="Tuberville T.D."/>
            <person name="Venegas-Anaya M."/>
            <person name="Howard J.T."/>
            <person name="Jarvis E.D."/>
            <person name="Guillette L.J.Jr."/>
            <person name="Glenn T.C."/>
            <person name="Green R.E."/>
            <person name="Ray D.A."/>
        </authorList>
    </citation>
    <scope>NUCLEOTIDE SEQUENCE [LARGE SCALE GENOMIC DNA]</scope>
    <source>
        <strain evidence="2">KSC_2009_1</strain>
    </source>
</reference>
<keyword evidence="1" id="KW-0732">Signal</keyword>
<dbReference type="Proteomes" id="UP000050525">
    <property type="component" value="Unassembled WGS sequence"/>
</dbReference>
<keyword evidence="3" id="KW-1185">Reference proteome</keyword>
<name>A0A151MXW7_ALLMI</name>
<evidence type="ECO:0000313" key="3">
    <source>
        <dbReference type="Proteomes" id="UP000050525"/>
    </source>
</evidence>
<organism evidence="2 3">
    <name type="scientific">Alligator mississippiensis</name>
    <name type="common">American alligator</name>
    <dbReference type="NCBI Taxonomy" id="8496"/>
    <lineage>
        <taxon>Eukaryota</taxon>
        <taxon>Metazoa</taxon>
        <taxon>Chordata</taxon>
        <taxon>Craniata</taxon>
        <taxon>Vertebrata</taxon>
        <taxon>Euteleostomi</taxon>
        <taxon>Archelosauria</taxon>
        <taxon>Archosauria</taxon>
        <taxon>Crocodylia</taxon>
        <taxon>Alligatoridae</taxon>
        <taxon>Alligatorinae</taxon>
        <taxon>Alligator</taxon>
    </lineage>
</organism>
<evidence type="ECO:0000256" key="1">
    <source>
        <dbReference type="SAM" id="SignalP"/>
    </source>
</evidence>